<reference evidence="7" key="7">
    <citation type="journal article" date="2022" name="J. Anim. Sci.">
        <title>Whole genome sequence analyses-based assessment of virulence potential and antimicrobial susceptibilities and resistance of Enterococcus faecium strains isolated from commercial swine and cattle probiotic products.</title>
        <authorList>
            <person name="Shridhar P.B."/>
            <person name="Amachawadi R.G."/>
            <person name="Tokach M."/>
            <person name="Patel I."/>
            <person name="Gangiredla J."/>
            <person name="Mammel M."/>
            <person name="Nagaraja T.G."/>
        </authorList>
    </citation>
    <scope>NUCLEOTIDE SEQUENCE</scope>
    <source>
        <strain evidence="7">EF215</strain>
    </source>
</reference>
<dbReference type="GO" id="GO:0003700">
    <property type="term" value="F:DNA-binding transcription factor activity"/>
    <property type="evidence" value="ECO:0007669"/>
    <property type="project" value="InterPro"/>
</dbReference>
<comment type="caution">
    <text evidence="6">The sequence shown here is derived from an EMBL/GenBank/DDBJ whole genome shotgun (WGS) entry which is preliminary data.</text>
</comment>
<evidence type="ECO:0000313" key="9">
    <source>
        <dbReference type="EMBL" id="OOL80102.1"/>
    </source>
</evidence>
<evidence type="ECO:0000313" key="11">
    <source>
        <dbReference type="EMBL" id="RXU85878.1"/>
    </source>
</evidence>
<reference evidence="9 15" key="4">
    <citation type="submission" date="2017-02" db="EMBL/GenBank/DDBJ databases">
        <title>Clonality and virulence of isolates of VRE in Hematopoietic Stem Cell Transplanted (HSCT) patients.</title>
        <authorList>
            <person name="Marchi A.P."/>
            <person name="Martins R.C."/>
            <person name="Marie S.K."/>
            <person name="Levin A.S."/>
            <person name="Costa S.F."/>
        </authorList>
    </citation>
    <scope>NUCLEOTIDE SEQUENCE [LARGE SCALE GENOMIC DNA]</scope>
    <source>
        <strain evidence="9 15">LIM1759</strain>
    </source>
</reference>
<dbReference type="Gene3D" id="1.10.10.10">
    <property type="entry name" value="Winged helix-like DNA-binding domain superfamily/Winged helix DNA-binding domain"/>
    <property type="match status" value="1"/>
</dbReference>
<dbReference type="CDD" id="cd07377">
    <property type="entry name" value="WHTH_GntR"/>
    <property type="match status" value="1"/>
</dbReference>
<dbReference type="Proteomes" id="UP000191171">
    <property type="component" value="Unassembled WGS sequence"/>
</dbReference>
<dbReference type="SUPFAM" id="SSF48008">
    <property type="entry name" value="GntR ligand-binding domain-like"/>
    <property type="match status" value="1"/>
</dbReference>
<dbReference type="EMBL" id="PJVH01000037">
    <property type="protein sequence ID" value="RXU85878.1"/>
    <property type="molecule type" value="Genomic_DNA"/>
</dbReference>
<evidence type="ECO:0000313" key="12">
    <source>
        <dbReference type="EMBL" id="SAY69270.1"/>
    </source>
</evidence>
<keyword evidence="3" id="KW-0804">Transcription</keyword>
<dbReference type="InterPro" id="IPR036388">
    <property type="entry name" value="WH-like_DNA-bd_sf"/>
</dbReference>
<dbReference type="Pfam" id="PF07729">
    <property type="entry name" value="FCD"/>
    <property type="match status" value="1"/>
</dbReference>
<reference evidence="11 17" key="5">
    <citation type="submission" date="2017-12" db="EMBL/GenBank/DDBJ databases">
        <title>A pool of 800 enterococci isolated from chicken carcass rinse samples from New Zealand.</title>
        <authorList>
            <person name="Zhang J."/>
            <person name="Rogers L."/>
            <person name="Midwinter A."/>
            <person name="French N."/>
        </authorList>
    </citation>
    <scope>NUCLEOTIDE SEQUENCE [LARGE SCALE GENOMIC DNA]</scope>
    <source>
        <strain evidence="11 17">EN697</strain>
    </source>
</reference>
<reference evidence="12 14" key="3">
    <citation type="submission" date="2016-04" db="EMBL/GenBank/DDBJ databases">
        <authorList>
            <person name="Millard A."/>
        </authorList>
    </citation>
    <scope>NUCLEOTIDE SEQUENCE [LARGE SCALE GENOMIC DNA]</scope>
    <source>
        <strain evidence="12">Isolate 22</strain>
    </source>
</reference>
<dbReference type="SUPFAM" id="SSF46785">
    <property type="entry name" value="Winged helix' DNA-binding domain"/>
    <property type="match status" value="1"/>
</dbReference>
<sequence length="232" mass="26567">MEENKTLVEVTTDKILRYLKEMQLQVGDKLPNEYELSDYLEVGRSTVREAVRALASRNILEVRQGAGTFVSDKRGIANDPLGFSLIEDQDRMIRDLFELRYLLEPKMAGLAAEYATKNQIVQMKKLTQKIETSFREGTQEHVQLDIDFHTMIAEASGNVALLHIIPIINESIALFNKNYDIQHLKIETIDIHTEIVQAIERRNALAAFDAMTVHMAINRRELQKIIGEKETN</sequence>
<evidence type="ECO:0000313" key="13">
    <source>
        <dbReference type="Proteomes" id="UP000070452"/>
    </source>
</evidence>
<dbReference type="Proteomes" id="UP000469871">
    <property type="component" value="Unassembled WGS sequence"/>
</dbReference>
<dbReference type="Gene3D" id="1.20.120.530">
    <property type="entry name" value="GntR ligand-binding domain-like"/>
    <property type="match status" value="1"/>
</dbReference>
<dbReference type="OMA" id="SFVVDFH"/>
<evidence type="ECO:0000313" key="17">
    <source>
        <dbReference type="Proteomes" id="UP000289562"/>
    </source>
</evidence>
<keyword evidence="1" id="KW-0805">Transcription regulation</keyword>
<evidence type="ECO:0000256" key="2">
    <source>
        <dbReference type="ARBA" id="ARBA00023125"/>
    </source>
</evidence>
<keyword evidence="2" id="KW-0238">DNA-binding</keyword>
<reference evidence="5 18" key="6">
    <citation type="submission" date="2019-10" db="EMBL/GenBank/DDBJ databases">
        <title>Evolutionary dynamics of vancomycin-resistant Enterococcus faecium during gastrointestinal tract colonization and bloodstream infection in immunocompromised pediatric patients.</title>
        <authorList>
            <person name="Chilambi G.S."/>
            <person name="Nordstrom H.R."/>
            <person name="Evans D.R."/>
            <person name="Ferrolino J."/>
            <person name="Hayden R.T."/>
            <person name="Maron G.M."/>
            <person name="Vo A.N."/>
            <person name="Gilmore M.S."/>
            <person name="Wolf J."/>
            <person name="Rosch J.W."/>
            <person name="Van Tyne D."/>
        </authorList>
    </citation>
    <scope>NUCLEOTIDE SEQUENCE [LARGE SCALE GENOMIC DNA]</scope>
    <source>
        <strain evidence="5 18">VRECG27</strain>
    </source>
</reference>
<reference evidence="8" key="8">
    <citation type="submission" date="2022-05" db="EMBL/GenBank/DDBJ databases">
        <title>Draft genome sequences of Clostridium perfringens strains isolated from Peru.</title>
        <authorList>
            <person name="Hurtado R."/>
            <person name="Lima L."/>
            <person name="Sousa T."/>
            <person name="Jaiswal A.K."/>
            <person name="Tiwari S."/>
            <person name="Maturrano L."/>
            <person name="Brenig B."/>
            <person name="Azevedo V."/>
        </authorList>
    </citation>
    <scope>NUCLEOTIDE SEQUENCE</scope>
    <source>
        <strain evidence="8">CP4</strain>
    </source>
</reference>
<dbReference type="PATRIC" id="fig|1352.805.peg.2346"/>
<dbReference type="Proteomes" id="UP001141166">
    <property type="component" value="Unassembled WGS sequence"/>
</dbReference>
<dbReference type="Proteomes" id="UP000289562">
    <property type="component" value="Unassembled WGS sequence"/>
</dbReference>
<dbReference type="Pfam" id="PF00392">
    <property type="entry name" value="GntR"/>
    <property type="match status" value="1"/>
</dbReference>
<dbReference type="EMBL" id="JAMWMK010000001">
    <property type="protein sequence ID" value="MDC4246561.1"/>
    <property type="molecule type" value="Genomic_DNA"/>
</dbReference>
<dbReference type="PANTHER" id="PTHR43537:SF5">
    <property type="entry name" value="UXU OPERON TRANSCRIPTIONAL REGULATOR"/>
    <property type="match status" value="1"/>
</dbReference>
<dbReference type="EMBL" id="WEFP01000001">
    <property type="protein sequence ID" value="KAB7577317.1"/>
    <property type="molecule type" value="Genomic_DNA"/>
</dbReference>
<organism evidence="6 13">
    <name type="scientific">Enterococcus faecium</name>
    <name type="common">Streptococcus faecium</name>
    <dbReference type="NCBI Taxonomy" id="1352"/>
    <lineage>
        <taxon>Bacteria</taxon>
        <taxon>Bacillati</taxon>
        <taxon>Bacillota</taxon>
        <taxon>Bacilli</taxon>
        <taxon>Lactobacillales</taxon>
        <taxon>Enterococcaceae</taxon>
        <taxon>Enterococcus</taxon>
    </lineage>
</organism>
<dbReference type="EMBL" id="JAIFOC010000069">
    <property type="protein sequence ID" value="MBX4222937.1"/>
    <property type="molecule type" value="Genomic_DNA"/>
</dbReference>
<gene>
    <name evidence="6" type="ORF">AWT83_06535</name>
    <name evidence="9" type="ORF">B1P95_12770</name>
    <name evidence="11" type="ORF">CYQ77_10435</name>
    <name evidence="12" type="ORF">DTPHA_600269</name>
    <name evidence="10" type="ORF">EB12_01697</name>
    <name evidence="5" type="ORF">GBM73_08305</name>
    <name evidence="7" type="ORF">KYX88_08940</name>
    <name evidence="8" type="ORF">M3X98_00600</name>
</gene>
<protein>
    <submittedName>
        <fullName evidence="5">FadR family transcriptional regulator</fullName>
    </submittedName>
    <submittedName>
        <fullName evidence="6">GntR family transcriptional regulator</fullName>
    </submittedName>
</protein>
<evidence type="ECO:0000313" key="7">
    <source>
        <dbReference type="EMBL" id="MBX4222937.1"/>
    </source>
</evidence>
<dbReference type="RefSeq" id="WP_002287585.1">
    <property type="nucleotide sequence ID" value="NZ_AP026601.1"/>
</dbReference>
<evidence type="ECO:0000313" key="5">
    <source>
        <dbReference type="EMBL" id="KAB7577317.1"/>
    </source>
</evidence>
<dbReference type="SMART" id="SM00345">
    <property type="entry name" value="HTH_GNTR"/>
    <property type="match status" value="1"/>
</dbReference>
<dbReference type="Proteomes" id="UP000253144">
    <property type="component" value="Unassembled WGS sequence"/>
</dbReference>
<dbReference type="EMBL" id="LRHK01000001">
    <property type="protein sequence ID" value="KWX18143.1"/>
    <property type="molecule type" value="Genomic_DNA"/>
</dbReference>
<feature type="domain" description="HTH gntR-type" evidence="4">
    <location>
        <begin position="5"/>
        <end position="73"/>
    </location>
</feature>
<dbReference type="PRINTS" id="PR00035">
    <property type="entry name" value="HTHGNTR"/>
</dbReference>
<dbReference type="InterPro" id="IPR036390">
    <property type="entry name" value="WH_DNA-bd_sf"/>
</dbReference>
<accession>A0A132P757</accession>
<evidence type="ECO:0000259" key="4">
    <source>
        <dbReference type="PROSITE" id="PS50949"/>
    </source>
</evidence>
<evidence type="ECO:0000313" key="15">
    <source>
        <dbReference type="Proteomes" id="UP000191171"/>
    </source>
</evidence>
<dbReference type="Proteomes" id="UP000183509">
    <property type="component" value="Unassembled WGS sequence"/>
</dbReference>
<dbReference type="Proteomes" id="UP001139644">
    <property type="component" value="Unassembled WGS sequence"/>
</dbReference>
<proteinExistence type="predicted"/>
<evidence type="ECO:0000313" key="8">
    <source>
        <dbReference type="EMBL" id="MDC4246561.1"/>
    </source>
</evidence>
<dbReference type="EMBL" id="MVGJ01000089">
    <property type="protein sequence ID" value="OOL80102.1"/>
    <property type="molecule type" value="Genomic_DNA"/>
</dbReference>
<dbReference type="InterPro" id="IPR008920">
    <property type="entry name" value="TF_FadR/GntR_C"/>
</dbReference>
<dbReference type="InterPro" id="IPR011711">
    <property type="entry name" value="GntR_C"/>
</dbReference>
<evidence type="ECO:0000313" key="14">
    <source>
        <dbReference type="Proteomes" id="UP000183509"/>
    </source>
</evidence>
<dbReference type="SMART" id="SM00895">
    <property type="entry name" value="FCD"/>
    <property type="match status" value="1"/>
</dbReference>
<evidence type="ECO:0000313" key="16">
    <source>
        <dbReference type="Proteomes" id="UP000253144"/>
    </source>
</evidence>
<reference evidence="6 13" key="2">
    <citation type="submission" date="2016-01" db="EMBL/GenBank/DDBJ databases">
        <title>Molecular Mechanisms for transfer of large genomic segments between Enterococcus faecium strains.</title>
        <authorList>
            <person name="Garcia-Solache M.A."/>
            <person name="Lebreton F."/>
            <person name="Mclaughlin R.E."/>
            <person name="Whiteaker J.D."/>
            <person name="Gilmore M.S."/>
            <person name="Rice L.B."/>
        </authorList>
    </citation>
    <scope>NUCLEOTIDE SEQUENCE [LARGE SCALE GENOMIC DNA]</scope>
    <source>
        <strain evidence="6 13">D344RRF x C68</strain>
    </source>
</reference>
<evidence type="ECO:0000313" key="6">
    <source>
        <dbReference type="EMBL" id="KWX18143.1"/>
    </source>
</evidence>
<dbReference type="InterPro" id="IPR000524">
    <property type="entry name" value="Tscrpt_reg_HTH_GntR"/>
</dbReference>
<reference evidence="10 16" key="1">
    <citation type="submission" date="2015-06" db="EMBL/GenBank/DDBJ databases">
        <title>The Genome Sequence of Enterococcus faecium 131EA1.</title>
        <authorList>
            <consortium name="The Broad Institute Genomics Platform"/>
            <consortium name="The Broad Institute Genome Sequencing Center for Infectious Disease"/>
            <person name="Earl A.M."/>
            <person name="Van Tyne D."/>
            <person name="Lebreton F."/>
            <person name="Saavedra J.T."/>
            <person name="Gilmore M.S."/>
            <person name="Manson Mcguire A."/>
            <person name="Clock S."/>
            <person name="Crupain M."/>
            <person name="Rangan U."/>
            <person name="Young S."/>
            <person name="Abouelleil A."/>
            <person name="Cao P."/>
            <person name="Chapman S.B."/>
            <person name="Griggs A."/>
            <person name="Priest M."/>
            <person name="Shea T."/>
            <person name="Wortman J."/>
            <person name="Nusbaum C."/>
            <person name="Birren B."/>
        </authorList>
    </citation>
    <scope>NUCLEOTIDE SEQUENCE [LARGE SCALE GENOMIC DNA]</scope>
    <source>
        <strain evidence="10 16">131EA1</strain>
    </source>
</reference>
<dbReference type="GO" id="GO:0003677">
    <property type="term" value="F:DNA binding"/>
    <property type="evidence" value="ECO:0007669"/>
    <property type="project" value="UniProtKB-KW"/>
</dbReference>
<dbReference type="PANTHER" id="PTHR43537">
    <property type="entry name" value="TRANSCRIPTIONAL REGULATOR, GNTR FAMILY"/>
    <property type="match status" value="1"/>
</dbReference>
<dbReference type="EMBL" id="FKLM01000003">
    <property type="protein sequence ID" value="SAY69270.1"/>
    <property type="molecule type" value="Genomic_DNA"/>
</dbReference>
<evidence type="ECO:0000256" key="3">
    <source>
        <dbReference type="ARBA" id="ARBA00023163"/>
    </source>
</evidence>
<evidence type="ECO:0000256" key="1">
    <source>
        <dbReference type="ARBA" id="ARBA00023015"/>
    </source>
</evidence>
<dbReference type="EMBL" id="LEQJ01000009">
    <property type="protein sequence ID" value="RBS31512.1"/>
    <property type="molecule type" value="Genomic_DNA"/>
</dbReference>
<dbReference type="Proteomes" id="UP000070452">
    <property type="component" value="Unassembled WGS sequence"/>
</dbReference>
<evidence type="ECO:0000313" key="18">
    <source>
        <dbReference type="Proteomes" id="UP000469871"/>
    </source>
</evidence>
<dbReference type="PROSITE" id="PS50949">
    <property type="entry name" value="HTH_GNTR"/>
    <property type="match status" value="1"/>
</dbReference>
<dbReference type="AlphaFoldDB" id="A0A132P757"/>
<evidence type="ECO:0000313" key="10">
    <source>
        <dbReference type="EMBL" id="RBS31512.1"/>
    </source>
</evidence>
<name>A0A132P757_ENTFC</name>